<sequence>MSFQYGSDAPEIRNPFRQEGLLYLISGVIIAIIGVISLLTLKGQIEDNGLATGWFGLAVTLILLAGGVHFVTKGIFKMSRFYVGRDVPASLAENRTEGAEATTKASVYYNAQEIAQMIKGRKNLTFREPVTLFDRVLHNIFPNFIFLPIAMRNYLHILVRNTAYSLITLGVYLLALLSGSLGLTLLTTSSMSKWLGILLAVFLFVLWVVTPISAKKINANILYDGQRSQLIWVVVLTILIPAAAELLLRQGITIPEAPFNPAFALVVSYALILLVATAGMTLAKLRSELTKPLTEVSESIDHWQENVHPKDFFRALDLKMTDLRYKEMPNRVYRELNPNLHMEGNMDKGSFDGDTIQETQPVYQDISYPEPLKKIRFGVAVGGHILLIIAAFLLFILNQSRGGSFPISSLFTGIFFPGICFATGLALLTMAHVYWGEMQFKSYLVQFQGEGTYSESKLSVGMSVNDSTQSENTVIRSSFSTWFLASELVTSTQARSGRHALDGPRYILGMHKSDELLNQLVSHVNDYLEEKELIAVSSSEKDGEAMQALYSANKAAPGLNDRQKPTQAELAKGAKQQTADDEPDENS</sequence>
<proteinExistence type="predicted"/>
<feature type="transmembrane region" description="Helical" evidence="2">
    <location>
        <begin position="230"/>
        <end position="250"/>
    </location>
</feature>
<feature type="transmembrane region" description="Helical" evidence="2">
    <location>
        <begin position="53"/>
        <end position="72"/>
    </location>
</feature>
<keyword evidence="2" id="KW-0812">Transmembrane</keyword>
<name>A0ABW2UY81_9BACI</name>
<comment type="caution">
    <text evidence="3">The sequence shown here is derived from an EMBL/GenBank/DDBJ whole genome shotgun (WGS) entry which is preliminary data.</text>
</comment>
<feature type="transmembrane region" description="Helical" evidence="2">
    <location>
        <begin position="377"/>
        <end position="397"/>
    </location>
</feature>
<feature type="transmembrane region" description="Helical" evidence="2">
    <location>
        <begin position="409"/>
        <end position="435"/>
    </location>
</feature>
<evidence type="ECO:0000313" key="3">
    <source>
        <dbReference type="EMBL" id="MFC7747625.1"/>
    </source>
</evidence>
<keyword evidence="2" id="KW-0472">Membrane</keyword>
<feature type="transmembrane region" description="Helical" evidence="2">
    <location>
        <begin position="191"/>
        <end position="209"/>
    </location>
</feature>
<evidence type="ECO:0000313" key="4">
    <source>
        <dbReference type="Proteomes" id="UP001596620"/>
    </source>
</evidence>
<dbReference type="Proteomes" id="UP001596620">
    <property type="component" value="Unassembled WGS sequence"/>
</dbReference>
<evidence type="ECO:0008006" key="5">
    <source>
        <dbReference type="Google" id="ProtNLM"/>
    </source>
</evidence>
<feature type="region of interest" description="Disordered" evidence="1">
    <location>
        <begin position="550"/>
        <end position="587"/>
    </location>
</feature>
<keyword evidence="4" id="KW-1185">Reference proteome</keyword>
<protein>
    <recommendedName>
        <fullName evidence="5">PH domain-containing protein</fullName>
    </recommendedName>
</protein>
<reference evidence="4" key="1">
    <citation type="journal article" date="2019" name="Int. J. Syst. Evol. Microbiol.">
        <title>The Global Catalogue of Microorganisms (GCM) 10K type strain sequencing project: providing services to taxonomists for standard genome sequencing and annotation.</title>
        <authorList>
            <consortium name="The Broad Institute Genomics Platform"/>
            <consortium name="The Broad Institute Genome Sequencing Center for Infectious Disease"/>
            <person name="Wu L."/>
            <person name="Ma J."/>
        </authorList>
    </citation>
    <scope>NUCLEOTIDE SEQUENCE [LARGE SCALE GENOMIC DNA]</scope>
    <source>
        <strain evidence="4">JCM 30234</strain>
    </source>
</reference>
<dbReference type="RefSeq" id="WP_382359639.1">
    <property type="nucleotide sequence ID" value="NZ_JBHTGR010000050.1"/>
</dbReference>
<gene>
    <name evidence="3" type="ORF">ACFQU8_10355</name>
</gene>
<feature type="transmembrane region" description="Helical" evidence="2">
    <location>
        <begin position="262"/>
        <end position="283"/>
    </location>
</feature>
<feature type="transmembrane region" description="Helical" evidence="2">
    <location>
        <begin position="21"/>
        <end position="41"/>
    </location>
</feature>
<organism evidence="3 4">
    <name type="scientific">Lentibacillus kimchii</name>
    <dbReference type="NCBI Taxonomy" id="1542911"/>
    <lineage>
        <taxon>Bacteria</taxon>
        <taxon>Bacillati</taxon>
        <taxon>Bacillota</taxon>
        <taxon>Bacilli</taxon>
        <taxon>Bacillales</taxon>
        <taxon>Bacillaceae</taxon>
        <taxon>Lentibacillus</taxon>
    </lineage>
</organism>
<dbReference type="EMBL" id="JBHTGR010000050">
    <property type="protein sequence ID" value="MFC7747625.1"/>
    <property type="molecule type" value="Genomic_DNA"/>
</dbReference>
<evidence type="ECO:0000256" key="1">
    <source>
        <dbReference type="SAM" id="MobiDB-lite"/>
    </source>
</evidence>
<accession>A0ABW2UY81</accession>
<feature type="transmembrane region" description="Helical" evidence="2">
    <location>
        <begin position="162"/>
        <end position="185"/>
    </location>
</feature>
<evidence type="ECO:0000256" key="2">
    <source>
        <dbReference type="SAM" id="Phobius"/>
    </source>
</evidence>
<keyword evidence="2" id="KW-1133">Transmembrane helix</keyword>